<dbReference type="InterPro" id="IPR007314">
    <property type="entry name" value="Cofac_haem-bd_dom"/>
</dbReference>
<evidence type="ECO:0000256" key="1">
    <source>
        <dbReference type="SAM" id="SignalP"/>
    </source>
</evidence>
<keyword evidence="1" id="KW-0732">Signal</keyword>
<name>A0ABW5ZZL7_9BACT</name>
<keyword evidence="4" id="KW-1185">Reference proteome</keyword>
<dbReference type="SUPFAM" id="SSF159501">
    <property type="entry name" value="EreA/ChaN-like"/>
    <property type="match status" value="1"/>
</dbReference>
<gene>
    <name evidence="3" type="ORF">ACFS6H_02015</name>
</gene>
<dbReference type="Proteomes" id="UP001597511">
    <property type="component" value="Unassembled WGS sequence"/>
</dbReference>
<sequence length="280" mass="31878">MRKIFILVLAVLASQLSFAQKFTAYRSGIMQPVSVADMAAELSTAHVVFVGEEHNDSMAHVLQHELFKALHQVKGNQLALSMEMFETDCQTPLNDYLQGFITEAQMIKDARAWGNYQDYRPLVEYAKEQSLAVIAANAPRRYVNLVARRGMQSLDSLSKEAKQWLPQLPYDTLDGAYAKKFWDLMAGHGRPSIYHSQNLWDASMSYSIHQYRKKHKKDLVYHLCGRFHSDDKLGTIEQLQRRNKKLVIKNVTCVPKPIADAMTKEALAAIADFVVITEKE</sequence>
<evidence type="ECO:0000259" key="2">
    <source>
        <dbReference type="Pfam" id="PF04187"/>
    </source>
</evidence>
<feature type="domain" description="Haem-binding uptake Tiki superfamily ChaN" evidence="2">
    <location>
        <begin position="38"/>
        <end position="239"/>
    </location>
</feature>
<comment type="caution">
    <text evidence="3">The sequence shown here is derived from an EMBL/GenBank/DDBJ whole genome shotgun (WGS) entry which is preliminary data.</text>
</comment>
<evidence type="ECO:0000313" key="4">
    <source>
        <dbReference type="Proteomes" id="UP001597511"/>
    </source>
</evidence>
<evidence type="ECO:0000313" key="3">
    <source>
        <dbReference type="EMBL" id="MFD2918465.1"/>
    </source>
</evidence>
<feature type="chain" id="PRO_5047423740" evidence="1">
    <location>
        <begin position="20"/>
        <end position="280"/>
    </location>
</feature>
<dbReference type="Pfam" id="PF04187">
    <property type="entry name" value="Cofac_haem_bdg"/>
    <property type="match status" value="1"/>
</dbReference>
<proteinExistence type="predicted"/>
<protein>
    <submittedName>
        <fullName evidence="3">ChaN family lipoprotein</fullName>
    </submittedName>
</protein>
<dbReference type="CDD" id="cd14727">
    <property type="entry name" value="ChanN-like"/>
    <property type="match status" value="1"/>
</dbReference>
<accession>A0ABW5ZZL7</accession>
<dbReference type="RefSeq" id="WP_386094643.1">
    <property type="nucleotide sequence ID" value="NZ_JBHUOZ010000001.1"/>
</dbReference>
<feature type="signal peptide" evidence="1">
    <location>
        <begin position="1"/>
        <end position="19"/>
    </location>
</feature>
<organism evidence="3 4">
    <name type="scientific">Terrimonas rubra</name>
    <dbReference type="NCBI Taxonomy" id="1035890"/>
    <lineage>
        <taxon>Bacteria</taxon>
        <taxon>Pseudomonadati</taxon>
        <taxon>Bacteroidota</taxon>
        <taxon>Chitinophagia</taxon>
        <taxon>Chitinophagales</taxon>
        <taxon>Chitinophagaceae</taxon>
        <taxon>Terrimonas</taxon>
    </lineage>
</organism>
<dbReference type="EMBL" id="JBHUOZ010000001">
    <property type="protein sequence ID" value="MFD2918465.1"/>
    <property type="molecule type" value="Genomic_DNA"/>
</dbReference>
<reference evidence="4" key="1">
    <citation type="journal article" date="2019" name="Int. J. Syst. Evol. Microbiol.">
        <title>The Global Catalogue of Microorganisms (GCM) 10K type strain sequencing project: providing services to taxonomists for standard genome sequencing and annotation.</title>
        <authorList>
            <consortium name="The Broad Institute Genomics Platform"/>
            <consortium name="The Broad Institute Genome Sequencing Center for Infectious Disease"/>
            <person name="Wu L."/>
            <person name="Ma J."/>
        </authorList>
    </citation>
    <scope>NUCLEOTIDE SEQUENCE [LARGE SCALE GENOMIC DNA]</scope>
    <source>
        <strain evidence="4">KCTC 23299</strain>
    </source>
</reference>
<keyword evidence="3" id="KW-0449">Lipoprotein</keyword>
<dbReference type="Gene3D" id="3.40.50.11550">
    <property type="match status" value="1"/>
</dbReference>